<proteinExistence type="predicted"/>
<accession>A0A6J5QYZ4</accession>
<name>A0A6J5QYZ4_9CAUD</name>
<reference evidence="1" key="1">
    <citation type="submission" date="2020-05" db="EMBL/GenBank/DDBJ databases">
        <authorList>
            <person name="Chiriac C."/>
            <person name="Salcher M."/>
            <person name="Ghai R."/>
            <person name="Kavagutti S V."/>
        </authorList>
    </citation>
    <scope>NUCLEOTIDE SEQUENCE</scope>
</reference>
<gene>
    <name evidence="1" type="ORF">UFOVP1145_14</name>
</gene>
<dbReference type="EMBL" id="LR797093">
    <property type="protein sequence ID" value="CAB4186368.1"/>
    <property type="molecule type" value="Genomic_DNA"/>
</dbReference>
<protein>
    <submittedName>
        <fullName evidence="1">Uncharacterized protein</fullName>
    </submittedName>
</protein>
<evidence type="ECO:0000313" key="1">
    <source>
        <dbReference type="EMBL" id="CAB4186368.1"/>
    </source>
</evidence>
<organism evidence="1">
    <name type="scientific">uncultured Caudovirales phage</name>
    <dbReference type="NCBI Taxonomy" id="2100421"/>
    <lineage>
        <taxon>Viruses</taxon>
        <taxon>Duplodnaviria</taxon>
        <taxon>Heunggongvirae</taxon>
        <taxon>Uroviricota</taxon>
        <taxon>Caudoviricetes</taxon>
        <taxon>Peduoviridae</taxon>
        <taxon>Maltschvirus</taxon>
        <taxon>Maltschvirus maltsch</taxon>
    </lineage>
</organism>
<sequence length="562" mass="58298">MIKVPIFFQLNKLGLVGATKELKKLSNQTKAFGITSKISIGAASVALTAYAKKSVAAAIADQKAQATLAQTLKNVGKSAATPMLTKYIDTLQRATGVSEELLRPAFEKLVRATGDVTESQRLLALTLDISASTGKTTEQVSASLAKAYLGQTQALGRLGIGLSKADLKASSFDEIVKKLTKLFEGQAKTAAESYAGQMGILGVASQEASEKIGISLIDALIRLSGNNSVQNLASSMERVAQATADTITGFSIMAEKVKQIGKFAGTALSVAAVVAAFLPQGKLIKPAMALINIAKSKKLLGAAAIIGTVVAGNKIGAKAEDKKAPNVFDRGLNQRALDFATKIVIQKDKAAKIDKGAAANTKLQGMFDIDAIQIAAALKGKISDLDRAKLEGLQALKTQATDDDIAAIKKIEYETLRANASANSSQQLALQNTFDFYKSIFGAAKDTADAISKLSFVPPSMTAPTGNGTGGGGSTAPLPNPFVAGTIPDLSYLNFDLTALGTANAGMNAGIAAQQGTTTTVNMNFPALGFIGNAQEMASFVQQTISEGNRNGYSYTGLAGGE</sequence>